<dbReference type="Pfam" id="PF03640">
    <property type="entry name" value="Lipoprotein_15"/>
    <property type="match status" value="2"/>
</dbReference>
<gene>
    <name evidence="1" type="ORF">NDR89_11555</name>
</gene>
<proteinExistence type="predicted"/>
<evidence type="ECO:0000313" key="2">
    <source>
        <dbReference type="Proteomes" id="UP001056648"/>
    </source>
</evidence>
<keyword evidence="2" id="KW-1185">Reference proteome</keyword>
<dbReference type="PANTHER" id="PTHR39335:SF1">
    <property type="entry name" value="BLL4220 PROTEIN"/>
    <property type="match status" value="1"/>
</dbReference>
<protein>
    <recommendedName>
        <fullName evidence="3">ATP-binding protein</fullName>
    </recommendedName>
</protein>
<dbReference type="EMBL" id="CP098736">
    <property type="protein sequence ID" value="USE80413.1"/>
    <property type="molecule type" value="Genomic_DNA"/>
</dbReference>
<name>A0ABY4VTC3_9BURK</name>
<reference evidence="1" key="1">
    <citation type="submission" date="2022-06" db="EMBL/GenBank/DDBJ databases">
        <title>Complete genome sequence and characterization of Cupriavidus gilardii QJ1 isolated from contaminating cells.</title>
        <authorList>
            <person name="Qi J."/>
        </authorList>
    </citation>
    <scope>NUCLEOTIDE SEQUENCE</scope>
    <source>
        <strain evidence="1">QJ1</strain>
    </source>
</reference>
<sequence>MTLSRLTASGRLALPVAATVTIAAVLLTACSGMGMGMGSGSSSASASSTASSTGNMPPTVKVSNGVLTDPQGLTLYTFDRDTAGSGKSVCNGQCAVNWPPLLAQPGTSATGQYTIITRDDGSRQWAYRGKPLYRFAKDTKPGDRTGDKVMNVWHIATP</sequence>
<organism evidence="1 2">
    <name type="scientific">Cupriavidus gilardii</name>
    <dbReference type="NCBI Taxonomy" id="82541"/>
    <lineage>
        <taxon>Bacteria</taxon>
        <taxon>Pseudomonadati</taxon>
        <taxon>Pseudomonadota</taxon>
        <taxon>Betaproteobacteria</taxon>
        <taxon>Burkholderiales</taxon>
        <taxon>Burkholderiaceae</taxon>
        <taxon>Cupriavidus</taxon>
    </lineage>
</organism>
<accession>A0ABY4VTC3</accession>
<evidence type="ECO:0000313" key="1">
    <source>
        <dbReference type="EMBL" id="USE80413.1"/>
    </source>
</evidence>
<dbReference type="InterPro" id="IPR005297">
    <property type="entry name" value="Lipoprotein_repeat"/>
</dbReference>
<dbReference type="PANTHER" id="PTHR39335">
    <property type="entry name" value="BLL4220 PROTEIN"/>
    <property type="match status" value="1"/>
</dbReference>
<dbReference type="RefSeq" id="WP_252253343.1">
    <property type="nucleotide sequence ID" value="NZ_CP098736.1"/>
</dbReference>
<dbReference type="Proteomes" id="UP001056648">
    <property type="component" value="Chromosome 2"/>
</dbReference>
<dbReference type="PROSITE" id="PS51257">
    <property type="entry name" value="PROKAR_LIPOPROTEIN"/>
    <property type="match status" value="1"/>
</dbReference>
<evidence type="ECO:0008006" key="3">
    <source>
        <dbReference type="Google" id="ProtNLM"/>
    </source>
</evidence>